<dbReference type="EMBL" id="MNPL01019464">
    <property type="protein sequence ID" value="OQR69895.1"/>
    <property type="molecule type" value="Genomic_DNA"/>
</dbReference>
<dbReference type="OrthoDB" id="6511626at2759"/>
<reference evidence="2 3" key="1">
    <citation type="journal article" date="2017" name="Gigascience">
        <title>Draft genome of the honey bee ectoparasitic mite, Tropilaelaps mercedesae, is shaped by the parasitic life history.</title>
        <authorList>
            <person name="Dong X."/>
            <person name="Armstrong S.D."/>
            <person name="Xia D."/>
            <person name="Makepeace B.L."/>
            <person name="Darby A.C."/>
            <person name="Kadowaki T."/>
        </authorList>
    </citation>
    <scope>NUCLEOTIDE SEQUENCE [LARGE SCALE GENOMIC DNA]</scope>
    <source>
        <strain evidence="2">Wuxi-XJTLU</strain>
    </source>
</reference>
<protein>
    <submittedName>
        <fullName evidence="2">Uncharacterized protein</fullName>
    </submittedName>
</protein>
<comment type="caution">
    <text evidence="2">The sequence shown here is derived from an EMBL/GenBank/DDBJ whole genome shotgun (WGS) entry which is preliminary data.</text>
</comment>
<name>A0A1V9X8K2_9ACAR</name>
<dbReference type="SUPFAM" id="SSF69322">
    <property type="entry name" value="Tricorn protease domain 2"/>
    <property type="match status" value="1"/>
</dbReference>
<feature type="region of interest" description="Disordered" evidence="1">
    <location>
        <begin position="379"/>
        <end position="404"/>
    </location>
</feature>
<evidence type="ECO:0000313" key="2">
    <source>
        <dbReference type="EMBL" id="OQR69895.1"/>
    </source>
</evidence>
<keyword evidence="3" id="KW-1185">Reference proteome</keyword>
<dbReference type="AlphaFoldDB" id="A0A1V9X8K2"/>
<gene>
    <name evidence="2" type="ORF">BIW11_04265</name>
</gene>
<dbReference type="InterPro" id="IPR015943">
    <property type="entry name" value="WD40/YVTN_repeat-like_dom_sf"/>
</dbReference>
<organism evidence="2 3">
    <name type="scientific">Tropilaelaps mercedesae</name>
    <dbReference type="NCBI Taxonomy" id="418985"/>
    <lineage>
        <taxon>Eukaryota</taxon>
        <taxon>Metazoa</taxon>
        <taxon>Ecdysozoa</taxon>
        <taxon>Arthropoda</taxon>
        <taxon>Chelicerata</taxon>
        <taxon>Arachnida</taxon>
        <taxon>Acari</taxon>
        <taxon>Parasitiformes</taxon>
        <taxon>Mesostigmata</taxon>
        <taxon>Gamasina</taxon>
        <taxon>Dermanyssoidea</taxon>
        <taxon>Laelapidae</taxon>
        <taxon>Tropilaelaps</taxon>
    </lineage>
</organism>
<evidence type="ECO:0000256" key="1">
    <source>
        <dbReference type="SAM" id="MobiDB-lite"/>
    </source>
</evidence>
<accession>A0A1V9X8K2</accession>
<dbReference type="Proteomes" id="UP000192247">
    <property type="component" value="Unassembled WGS sequence"/>
</dbReference>
<proteinExistence type="predicted"/>
<dbReference type="Gene3D" id="2.130.10.10">
    <property type="entry name" value="YVTN repeat-like/Quinoprotein amine dehydrogenase"/>
    <property type="match status" value="1"/>
</dbReference>
<sequence length="587" mass="64794">MDSILLVSDKFTLFTRTSDGRFNQISTIRPRDPASLQDVQLAPDGRQLLAICSNPEYGVCFACLSKGQDRWLYYDYFPSEFRVTCGVFSPTRSHIVYLGTTRGGIVQFDLKTKNSTFLTRGRDTFGWPVISIDANAVGSHVAAAVGGTILVHSLRNKIDTVIDYDPTQNGRVLLRFHPTQQFALGVFSKEEGAAVLDLSTTASQTASSSTRWRAPPGEAHVCEPYTLLWAGTSALISVATDRRVVQYSSKGCGQLYRHDTHVASAAMLREGAELLLGLSDGLACLDIRQRKMLWTKETGFTRAIYMMARAKPHLPVARESSEVESMYPQKEPDNPENRLKFCTLRVTPVSRDSTCIISPLRGDENQVFSDDTIKRRGSALGSLISPPRGCTSHRKKEMQVSDSERQHILHSTVIHDSDEFSQGNVDIGMDSTSPQKSKRHPVALKQLMGSSGQCPTPLGASAEKILFCNVDRLRASPNIDQTSSITASLERQNTLLERQNTLLEQQSSLLQTLVEATGRLEKTMSSMSEDVGYQGSTTRILVEHALHLQKAHHKQTTEILAALIEAQESAWLHVAEGVDASLISKKI</sequence>
<dbReference type="InParanoid" id="A0A1V9X8K2"/>
<evidence type="ECO:0000313" key="3">
    <source>
        <dbReference type="Proteomes" id="UP000192247"/>
    </source>
</evidence>